<evidence type="ECO:0000313" key="3">
    <source>
        <dbReference type="Proteomes" id="UP001189429"/>
    </source>
</evidence>
<feature type="compositionally biased region" description="Basic and acidic residues" evidence="1">
    <location>
        <begin position="85"/>
        <end position="103"/>
    </location>
</feature>
<evidence type="ECO:0000256" key="1">
    <source>
        <dbReference type="SAM" id="MobiDB-lite"/>
    </source>
</evidence>
<feature type="compositionally biased region" description="Low complexity" evidence="1">
    <location>
        <begin position="41"/>
        <end position="64"/>
    </location>
</feature>
<feature type="compositionally biased region" description="Low complexity" evidence="1">
    <location>
        <begin position="151"/>
        <end position="166"/>
    </location>
</feature>
<protein>
    <submittedName>
        <fullName evidence="2">Uncharacterized protein</fullName>
    </submittedName>
</protein>
<keyword evidence="3" id="KW-1185">Reference proteome</keyword>
<organism evidence="2 3">
    <name type="scientific">Prorocentrum cordatum</name>
    <dbReference type="NCBI Taxonomy" id="2364126"/>
    <lineage>
        <taxon>Eukaryota</taxon>
        <taxon>Sar</taxon>
        <taxon>Alveolata</taxon>
        <taxon>Dinophyceae</taxon>
        <taxon>Prorocentrales</taxon>
        <taxon>Prorocentraceae</taxon>
        <taxon>Prorocentrum</taxon>
    </lineage>
</organism>
<name>A0ABN9TQC9_9DINO</name>
<comment type="caution">
    <text evidence="2">The sequence shown here is derived from an EMBL/GenBank/DDBJ whole genome shotgun (WGS) entry which is preliminary data.</text>
</comment>
<sequence>MFPGLAMAMLPPGLPAAPELPADGAPRSRAARRKQKGGGARPAAAAEAGAGSAAGAPPGASQRAEALPKQRPGESARAYSARLGKAAEKQLKEARRKLNTDHHREKKRKRAQDKKKAAEEKRRTRAGAGEQEESRQQARFGDIVHRPPIMSSAALKSRSSLKAQAKVPEGARSGGDLGAYADKVREAYAALRKRRLGEG</sequence>
<dbReference type="Proteomes" id="UP001189429">
    <property type="component" value="Unassembled WGS sequence"/>
</dbReference>
<proteinExistence type="predicted"/>
<evidence type="ECO:0000313" key="2">
    <source>
        <dbReference type="EMBL" id="CAK0848275.1"/>
    </source>
</evidence>
<reference evidence="2" key="1">
    <citation type="submission" date="2023-10" db="EMBL/GenBank/DDBJ databases">
        <authorList>
            <person name="Chen Y."/>
            <person name="Shah S."/>
            <person name="Dougan E. K."/>
            <person name="Thang M."/>
            <person name="Chan C."/>
        </authorList>
    </citation>
    <scope>NUCLEOTIDE SEQUENCE [LARGE SCALE GENOMIC DNA]</scope>
</reference>
<gene>
    <name evidence="2" type="ORF">PCOR1329_LOCUS41256</name>
</gene>
<dbReference type="EMBL" id="CAUYUJ010014963">
    <property type="protein sequence ID" value="CAK0848275.1"/>
    <property type="molecule type" value="Genomic_DNA"/>
</dbReference>
<feature type="compositionally biased region" description="Low complexity" evidence="1">
    <location>
        <begin position="1"/>
        <end position="28"/>
    </location>
</feature>
<feature type="compositionally biased region" description="Basic residues" evidence="1">
    <location>
        <begin position="104"/>
        <end position="113"/>
    </location>
</feature>
<accession>A0ABN9TQC9</accession>
<feature type="region of interest" description="Disordered" evidence="1">
    <location>
        <begin position="1"/>
        <end position="177"/>
    </location>
</feature>